<dbReference type="KEGG" id="beq:BEWA_051370"/>
<dbReference type="AlphaFoldDB" id="L1LCV5"/>
<dbReference type="EMBL" id="ACOU01000003">
    <property type="protein sequence ID" value="EKX73085.1"/>
    <property type="molecule type" value="Genomic_DNA"/>
</dbReference>
<feature type="compositionally biased region" description="Polar residues" evidence="1">
    <location>
        <begin position="248"/>
        <end position="263"/>
    </location>
</feature>
<dbReference type="VEuPathDB" id="PiroplasmaDB:BEWA_051370"/>
<protein>
    <submittedName>
        <fullName evidence="2">Uncharacterized protein</fullName>
    </submittedName>
</protein>
<name>L1LCV5_THEEQ</name>
<evidence type="ECO:0000256" key="1">
    <source>
        <dbReference type="SAM" id="MobiDB-lite"/>
    </source>
</evidence>
<feature type="compositionally biased region" description="Polar residues" evidence="1">
    <location>
        <begin position="602"/>
        <end position="611"/>
    </location>
</feature>
<feature type="compositionally biased region" description="Basic and acidic residues" evidence="1">
    <location>
        <begin position="267"/>
        <end position="283"/>
    </location>
</feature>
<evidence type="ECO:0000313" key="3">
    <source>
        <dbReference type="Proteomes" id="UP000031512"/>
    </source>
</evidence>
<feature type="region of interest" description="Disordered" evidence="1">
    <location>
        <begin position="209"/>
        <end position="288"/>
    </location>
</feature>
<feature type="compositionally biased region" description="Basic and acidic residues" evidence="1">
    <location>
        <begin position="313"/>
        <end position="323"/>
    </location>
</feature>
<feature type="region of interest" description="Disordered" evidence="1">
    <location>
        <begin position="658"/>
        <end position="677"/>
    </location>
</feature>
<dbReference type="GeneID" id="15803068"/>
<dbReference type="RefSeq" id="XP_004832537.1">
    <property type="nucleotide sequence ID" value="XM_004832480.1"/>
</dbReference>
<feature type="compositionally biased region" description="Basic and acidic residues" evidence="1">
    <location>
        <begin position="735"/>
        <end position="744"/>
    </location>
</feature>
<feature type="compositionally biased region" description="Basic and acidic residues" evidence="1">
    <location>
        <begin position="383"/>
        <end position="396"/>
    </location>
</feature>
<feature type="region of interest" description="Disordered" evidence="1">
    <location>
        <begin position="691"/>
        <end position="785"/>
    </location>
</feature>
<feature type="region of interest" description="Disordered" evidence="1">
    <location>
        <begin position="596"/>
        <end position="616"/>
    </location>
</feature>
<organism evidence="2 3">
    <name type="scientific">Theileria equi strain WA</name>
    <dbReference type="NCBI Taxonomy" id="1537102"/>
    <lineage>
        <taxon>Eukaryota</taxon>
        <taxon>Sar</taxon>
        <taxon>Alveolata</taxon>
        <taxon>Apicomplexa</taxon>
        <taxon>Aconoidasida</taxon>
        <taxon>Piroplasmida</taxon>
        <taxon>Theileriidae</taxon>
        <taxon>Theileria</taxon>
    </lineage>
</organism>
<evidence type="ECO:0000313" key="2">
    <source>
        <dbReference type="EMBL" id="EKX73085.1"/>
    </source>
</evidence>
<feature type="region of interest" description="Disordered" evidence="1">
    <location>
        <begin position="377"/>
        <end position="548"/>
    </location>
</feature>
<proteinExistence type="predicted"/>
<dbReference type="Proteomes" id="UP000031512">
    <property type="component" value="Unassembled WGS sequence"/>
</dbReference>
<comment type="caution">
    <text evidence="2">The sequence shown here is derived from an EMBL/GenBank/DDBJ whole genome shotgun (WGS) entry which is preliminary data.</text>
</comment>
<feature type="compositionally biased region" description="Basic and acidic residues" evidence="1">
    <location>
        <begin position="480"/>
        <end position="489"/>
    </location>
</feature>
<feature type="compositionally biased region" description="Polar residues" evidence="1">
    <location>
        <begin position="508"/>
        <end position="521"/>
    </location>
</feature>
<feature type="region of interest" description="Disordered" evidence="1">
    <location>
        <begin position="301"/>
        <end position="323"/>
    </location>
</feature>
<gene>
    <name evidence="2" type="ORF">BEWA_051370</name>
</gene>
<feature type="compositionally biased region" description="Polar residues" evidence="1">
    <location>
        <begin position="691"/>
        <end position="710"/>
    </location>
</feature>
<accession>L1LCV5</accession>
<feature type="compositionally biased region" description="Polar residues" evidence="1">
    <location>
        <begin position="414"/>
        <end position="430"/>
    </location>
</feature>
<sequence length="785" mass="87588">MDKIANILNNSPTIEDYLPKNWNVIRKTRKEPLNDDGDTDLLIPSFEHCLRKNLDNKVKDFREQIKKAPQHKDLISRTKVPLLHHRDTSAKLVPDSFYSTNERTINRNYNDVINELEADDYDLYRLHREACTVFNDTHDACAETSSAPEELPIPSIIAARTIRAIINLRCSQHSVDRRSDRLSPEDTAVPITKSDTFKFNNSQIMTQIIEKSESIPSNTNRSSPRSEKSNITSSDLESVKGLEEEDTITSNVEIDCSPASNDAISHASDDDTHNKTDSAHEDVINEDLFTPTNVVDAVYEESVSDSQSSHHSNLSEEHSDVESDLCINKEELDAIVNDIIDELETSNSASFKNDATSDNELEVGAETSKLDVEVDCETVQESGFKEDASDPGRDDSTSDINAEDESVEVGLDLEQNQEILENNPEISDTIQCDDQEALSSNNEDTPEIKNIENTSSSEYELDDRTEIDNIPEGGNESDSPECKEEIKESESEEEKNEICILGLKDTPSPVNSENEAESSISDIFPISHETSSRDCEPNERSSDNSPALEVSLPLFLSDESVSEQDFDDTAMEPITELEVEQTTMDHIYEHVSIYSDSKHSTPKSYVQSSTDVSEDEAITEGHMEEMVDVPSSDKHEIDEPLEDGVCMEETVVSDQVSLNDAPIGSEHTEESSDALEDDSLINEINDNIMSEENINSSQSSPNTNYDATKNISEDLDVLSNYDSDSDLELDSSVYSDKDSNDSESLHLYFSDMELEGSNNHKEDPLEPESESPGFYDSPSGEELEN</sequence>
<feature type="compositionally biased region" description="Polar residues" evidence="1">
    <location>
        <begin position="214"/>
        <end position="236"/>
    </location>
</feature>
<reference evidence="2 3" key="1">
    <citation type="journal article" date="2012" name="BMC Genomics">
        <title>Comparative genomic analysis and phylogenetic position of Theileria equi.</title>
        <authorList>
            <person name="Kappmeyer L.S."/>
            <person name="Thiagarajan M."/>
            <person name="Herndon D.R."/>
            <person name="Ramsay J.D."/>
            <person name="Caler E."/>
            <person name="Djikeng A."/>
            <person name="Gillespie J.J."/>
            <person name="Lau A.O."/>
            <person name="Roalson E.H."/>
            <person name="Silva J.C."/>
            <person name="Silva M.G."/>
            <person name="Suarez C.E."/>
            <person name="Ueti M.W."/>
            <person name="Nene V.M."/>
            <person name="Mealey R.H."/>
            <person name="Knowles D.P."/>
            <person name="Brayton K.A."/>
        </authorList>
    </citation>
    <scope>NUCLEOTIDE SEQUENCE [LARGE SCALE GENOMIC DNA]</scope>
    <source>
        <strain evidence="2 3">WA</strain>
    </source>
</reference>
<feature type="compositionally biased region" description="Basic and acidic residues" evidence="1">
    <location>
        <begin position="530"/>
        <end position="542"/>
    </location>
</feature>
<keyword evidence="3" id="KW-1185">Reference proteome</keyword>